<evidence type="ECO:0000256" key="3">
    <source>
        <dbReference type="ARBA" id="ARBA00023172"/>
    </source>
</evidence>
<dbReference type="Proteomes" id="UP000515744">
    <property type="component" value="Chromosome"/>
</dbReference>
<dbReference type="InterPro" id="IPR038109">
    <property type="entry name" value="DNA_bind_recomb_sf"/>
</dbReference>
<dbReference type="GO" id="GO:0000150">
    <property type="term" value="F:DNA strand exchange activity"/>
    <property type="evidence" value="ECO:0007669"/>
    <property type="project" value="InterPro"/>
</dbReference>
<evidence type="ECO:0000259" key="8">
    <source>
        <dbReference type="PROSITE" id="PS51737"/>
    </source>
</evidence>
<keyword evidence="3" id="KW-0233">DNA recombination</keyword>
<dbReference type="InterPro" id="IPR050639">
    <property type="entry name" value="SSR_resolvase"/>
</dbReference>
<proteinExistence type="predicted"/>
<dbReference type="PANTHER" id="PTHR30461">
    <property type="entry name" value="DNA-INVERTASE FROM LAMBDOID PROPHAGE"/>
    <property type="match status" value="1"/>
</dbReference>
<dbReference type="InterPro" id="IPR006119">
    <property type="entry name" value="Resolv_N"/>
</dbReference>
<dbReference type="PROSITE" id="PS51737">
    <property type="entry name" value="RECOMBINASE_DNA_BIND"/>
    <property type="match status" value="1"/>
</dbReference>
<feature type="domain" description="Recombinase" evidence="8">
    <location>
        <begin position="159"/>
        <end position="289"/>
    </location>
</feature>
<keyword evidence="1" id="KW-0229">DNA integration</keyword>
<keyword evidence="2" id="KW-0238">DNA-binding</keyword>
<reference evidence="9 10" key="2">
    <citation type="journal article" date="2020" name="Mol. Biol. Evol.">
        <title>Life and death of selfish genes: comparative genomics reveals the dynamic evolution of cytoplasmic incompatibility.</title>
        <authorList>
            <person name="Martinez J."/>
            <person name="Klasson L."/>
            <person name="Welch J."/>
            <person name="Jiggins F.M."/>
        </authorList>
    </citation>
    <scope>NUCLEOTIDE SEQUENCE [LARGE SCALE GENOMIC DNA]</scope>
    <source>
        <strain evidence="9">WStv</strain>
    </source>
</reference>
<dbReference type="InterPro" id="IPR036162">
    <property type="entry name" value="Resolvase-like_N_sf"/>
</dbReference>
<evidence type="ECO:0000256" key="4">
    <source>
        <dbReference type="PIRSR" id="PIRSR606118-50"/>
    </source>
</evidence>
<dbReference type="AlphaFoldDB" id="A0A7G5C9K4"/>
<dbReference type="SUPFAM" id="SSF53041">
    <property type="entry name" value="Resolvase-like"/>
    <property type="match status" value="1"/>
</dbReference>
<dbReference type="Pfam" id="PF07508">
    <property type="entry name" value="Recombinase"/>
    <property type="match status" value="1"/>
</dbReference>
<feature type="domain" description="Resolvase/invertase-type recombinase catalytic" evidence="7">
    <location>
        <begin position="3"/>
        <end position="150"/>
    </location>
</feature>
<name>A0A7G5C9K4_WOLPI</name>
<evidence type="ECO:0000256" key="5">
    <source>
        <dbReference type="PROSITE-ProRule" id="PRU10137"/>
    </source>
</evidence>
<protein>
    <submittedName>
        <fullName evidence="9">Recombinase family protein</fullName>
    </submittedName>
</protein>
<dbReference type="InterPro" id="IPR011109">
    <property type="entry name" value="DNA_bind_recombinase_dom"/>
</dbReference>
<dbReference type="PROSITE" id="PS51736">
    <property type="entry name" value="RECOMBINASES_3"/>
    <property type="match status" value="1"/>
</dbReference>
<gene>
    <name evidence="9" type="ORF">HC358_02055</name>
</gene>
<accession>A0A7G5C9K4</accession>
<dbReference type="PANTHER" id="PTHR30461:SF23">
    <property type="entry name" value="DNA RECOMBINASE-RELATED"/>
    <property type="match status" value="1"/>
</dbReference>
<evidence type="ECO:0000256" key="1">
    <source>
        <dbReference type="ARBA" id="ARBA00022908"/>
    </source>
</evidence>
<dbReference type="CDD" id="cd00338">
    <property type="entry name" value="Ser_Recombinase"/>
    <property type="match status" value="1"/>
</dbReference>
<dbReference type="InterPro" id="IPR025827">
    <property type="entry name" value="Zn_ribbon_recom_dom"/>
</dbReference>
<dbReference type="InterPro" id="IPR006118">
    <property type="entry name" value="Recombinase_CS"/>
</dbReference>
<feature type="active site" description="O-(5'-phospho-DNA)-serine intermediate" evidence="4 5">
    <location>
        <position position="11"/>
    </location>
</feature>
<feature type="coiled-coil region" evidence="6">
    <location>
        <begin position="11"/>
        <end position="38"/>
    </location>
</feature>
<reference evidence="10" key="1">
    <citation type="journal article" date="2020" name="Mol. Biol.">
        <title>Life and death of selfish genes: comparative genomics reveals the dynamic evolution of cytoplasmic incompatibility.</title>
        <authorList>
            <person name="Martinez J."/>
            <person name="Klasson L."/>
            <person name="Welch J."/>
            <person name="Jiggins F.M."/>
        </authorList>
    </citation>
    <scope>NUCLEOTIDE SEQUENCE [LARGE SCALE GENOMIC DNA]</scope>
</reference>
<dbReference type="PROSITE" id="PS00397">
    <property type="entry name" value="RECOMBINASES_1"/>
    <property type="match status" value="1"/>
</dbReference>
<dbReference type="GO" id="GO:0003677">
    <property type="term" value="F:DNA binding"/>
    <property type="evidence" value="ECO:0007669"/>
    <property type="project" value="UniProtKB-KW"/>
</dbReference>
<evidence type="ECO:0000313" key="10">
    <source>
        <dbReference type="Proteomes" id="UP000515744"/>
    </source>
</evidence>
<dbReference type="RefSeq" id="WP_182159680.1">
    <property type="nucleotide sequence ID" value="NZ_CP050531.1"/>
</dbReference>
<sequence>MTTVALYARVSSKKQEQINTIKSQITELKNKIAADKHELLDKYEFEDNGFSGWILERESLDALRDKVAEGEIDKIYIHSPDRLSRNFVHQMILLDEFEKARVEVIFLNHKVENDPESKLSLRLKGLWSEYETTRIMERSRRGKLERARDGCVSVITVAPYGYNRIEHVDRDQIKIEINEEEAKIARQIFIWIGQERVSIREVIRRLIDRSVRTRTGKKVWCPIVIWNMLKNPAYKGLFAFGKSKRVEKRGKITICRTEEENWIYIPIPKIIDEGLFNKVQKQLGENKERARIQREGKKKYLLQSLVVCQNCKYAYSGAQCGGEGEKISYYRCSSTIRITDGEEKCNNKSVRTDMLEMAVWEQVKDVLKNPEMIKKEYQRRILENKSDESLDKKLARRENQIKEGIEKLMEDYYSQGEKRYISEEEFKQAKKILNERLKGIEEEKKKVVDQKAVETGINRIISSLKNFYSSIRSNLEQLDWGTKRGIVKALIERIRIDHDQVEVGFQIEEPAEDGKIFNLHHCTNYHNNYTHINFGVRDLERS</sequence>
<evidence type="ECO:0000259" key="7">
    <source>
        <dbReference type="PROSITE" id="PS51736"/>
    </source>
</evidence>
<dbReference type="EMBL" id="CP050531">
    <property type="protein sequence ID" value="QMV45888.1"/>
    <property type="molecule type" value="Genomic_DNA"/>
</dbReference>
<evidence type="ECO:0000313" key="9">
    <source>
        <dbReference type="EMBL" id="QMV45888.1"/>
    </source>
</evidence>
<dbReference type="Gene3D" id="3.40.50.1390">
    <property type="entry name" value="Resolvase, N-terminal catalytic domain"/>
    <property type="match status" value="1"/>
</dbReference>
<keyword evidence="6" id="KW-0175">Coiled coil</keyword>
<evidence type="ECO:0000256" key="6">
    <source>
        <dbReference type="SAM" id="Coils"/>
    </source>
</evidence>
<evidence type="ECO:0000256" key="2">
    <source>
        <dbReference type="ARBA" id="ARBA00023125"/>
    </source>
</evidence>
<organism evidence="9 10">
    <name type="scientific">Wolbachia pipientis</name>
    <dbReference type="NCBI Taxonomy" id="955"/>
    <lineage>
        <taxon>Bacteria</taxon>
        <taxon>Pseudomonadati</taxon>
        <taxon>Pseudomonadota</taxon>
        <taxon>Alphaproteobacteria</taxon>
        <taxon>Rickettsiales</taxon>
        <taxon>Anaplasmataceae</taxon>
        <taxon>Wolbachieae</taxon>
        <taxon>Wolbachia</taxon>
    </lineage>
</organism>
<feature type="coiled-coil region" evidence="6">
    <location>
        <begin position="423"/>
        <end position="450"/>
    </location>
</feature>
<dbReference type="SMART" id="SM00857">
    <property type="entry name" value="Resolvase"/>
    <property type="match status" value="1"/>
</dbReference>
<dbReference type="GO" id="GO:0015074">
    <property type="term" value="P:DNA integration"/>
    <property type="evidence" value="ECO:0007669"/>
    <property type="project" value="UniProtKB-KW"/>
</dbReference>
<dbReference type="Gene3D" id="3.90.1750.20">
    <property type="entry name" value="Putative Large Serine Recombinase, Chain B, Domain 2"/>
    <property type="match status" value="1"/>
</dbReference>
<dbReference type="Pfam" id="PF00239">
    <property type="entry name" value="Resolvase"/>
    <property type="match status" value="1"/>
</dbReference>
<dbReference type="Pfam" id="PF13408">
    <property type="entry name" value="Zn_ribbon_recom"/>
    <property type="match status" value="1"/>
</dbReference>